<organism evidence="2 3">
    <name type="scientific">Haemaphysalis longicornis</name>
    <name type="common">Bush tick</name>
    <dbReference type="NCBI Taxonomy" id="44386"/>
    <lineage>
        <taxon>Eukaryota</taxon>
        <taxon>Metazoa</taxon>
        <taxon>Ecdysozoa</taxon>
        <taxon>Arthropoda</taxon>
        <taxon>Chelicerata</taxon>
        <taxon>Arachnida</taxon>
        <taxon>Acari</taxon>
        <taxon>Parasitiformes</taxon>
        <taxon>Ixodida</taxon>
        <taxon>Ixodoidea</taxon>
        <taxon>Ixodidae</taxon>
        <taxon>Haemaphysalinae</taxon>
        <taxon>Haemaphysalis</taxon>
    </lineage>
</organism>
<name>A0A9J6G9P8_HAELO</name>
<evidence type="ECO:0000259" key="1">
    <source>
        <dbReference type="Pfam" id="PF21787"/>
    </source>
</evidence>
<reference evidence="2 3" key="1">
    <citation type="journal article" date="2020" name="Cell">
        <title>Large-Scale Comparative Analyses of Tick Genomes Elucidate Their Genetic Diversity and Vector Capacities.</title>
        <authorList>
            <consortium name="Tick Genome and Microbiome Consortium (TIGMIC)"/>
            <person name="Jia N."/>
            <person name="Wang J."/>
            <person name="Shi W."/>
            <person name="Du L."/>
            <person name="Sun Y."/>
            <person name="Zhan W."/>
            <person name="Jiang J.F."/>
            <person name="Wang Q."/>
            <person name="Zhang B."/>
            <person name="Ji P."/>
            <person name="Bell-Sakyi L."/>
            <person name="Cui X.M."/>
            <person name="Yuan T.T."/>
            <person name="Jiang B.G."/>
            <person name="Yang W.F."/>
            <person name="Lam T.T."/>
            <person name="Chang Q.C."/>
            <person name="Ding S.J."/>
            <person name="Wang X.J."/>
            <person name="Zhu J.G."/>
            <person name="Ruan X.D."/>
            <person name="Zhao L."/>
            <person name="Wei J.T."/>
            <person name="Ye R.Z."/>
            <person name="Que T.C."/>
            <person name="Du C.H."/>
            <person name="Zhou Y.H."/>
            <person name="Cheng J.X."/>
            <person name="Dai P.F."/>
            <person name="Guo W.B."/>
            <person name="Han X.H."/>
            <person name="Huang E.J."/>
            <person name="Li L.F."/>
            <person name="Wei W."/>
            <person name="Gao Y.C."/>
            <person name="Liu J.Z."/>
            <person name="Shao H.Z."/>
            <person name="Wang X."/>
            <person name="Wang C.C."/>
            <person name="Yang T.C."/>
            <person name="Huo Q.B."/>
            <person name="Li W."/>
            <person name="Chen H.Y."/>
            <person name="Chen S.E."/>
            <person name="Zhou L.G."/>
            <person name="Ni X.B."/>
            <person name="Tian J.H."/>
            <person name="Sheng Y."/>
            <person name="Liu T."/>
            <person name="Pan Y.S."/>
            <person name="Xia L.Y."/>
            <person name="Li J."/>
            <person name="Zhao F."/>
            <person name="Cao W.C."/>
        </authorList>
    </citation>
    <scope>NUCLEOTIDE SEQUENCE [LARGE SCALE GENOMIC DNA]</scope>
    <source>
        <strain evidence="2">HaeL-2018</strain>
    </source>
</reference>
<dbReference type="Pfam" id="PF21787">
    <property type="entry name" value="TNP-like_RNaseH_N"/>
    <property type="match status" value="1"/>
</dbReference>
<dbReference type="EMBL" id="JABSTR010000005">
    <property type="protein sequence ID" value="KAH9372061.1"/>
    <property type="molecule type" value="Genomic_DNA"/>
</dbReference>
<keyword evidence="3" id="KW-1185">Reference proteome</keyword>
<feature type="domain" description="Transposable element P transposase-like RNase H" evidence="1">
    <location>
        <begin position="2"/>
        <end position="93"/>
    </location>
</feature>
<sequence length="118" mass="13042">MKDHEKAVTLMTDELHIKPYFDYKGGTIVGSSAHSTEPATTAHVFMIQSLLSRNKDVIYILPVRKLSEEDEHAKHIILSVAKIGLKVIAVITAMLGTQDDVLFCRNHSSEHRSSPSSG</sequence>
<evidence type="ECO:0000313" key="2">
    <source>
        <dbReference type="EMBL" id="KAH9372061.1"/>
    </source>
</evidence>
<dbReference type="Proteomes" id="UP000821853">
    <property type="component" value="Chromosome 3"/>
</dbReference>
<proteinExistence type="predicted"/>
<protein>
    <recommendedName>
        <fullName evidence="1">Transposable element P transposase-like RNase H domain-containing protein</fullName>
    </recommendedName>
</protein>
<accession>A0A9J6G9P8</accession>
<gene>
    <name evidence="2" type="ORF">HPB48_019228</name>
</gene>
<evidence type="ECO:0000313" key="3">
    <source>
        <dbReference type="Proteomes" id="UP000821853"/>
    </source>
</evidence>
<dbReference type="OrthoDB" id="6436418at2759"/>
<dbReference type="InterPro" id="IPR048365">
    <property type="entry name" value="TNP-like_RNaseH_N"/>
</dbReference>
<dbReference type="AlphaFoldDB" id="A0A9J6G9P8"/>
<comment type="caution">
    <text evidence="2">The sequence shown here is derived from an EMBL/GenBank/DDBJ whole genome shotgun (WGS) entry which is preliminary data.</text>
</comment>
<dbReference type="VEuPathDB" id="VectorBase:HLOH_058830"/>